<evidence type="ECO:0000313" key="8">
    <source>
        <dbReference type="Proteomes" id="UP000602510"/>
    </source>
</evidence>
<name>A0A833WXU8_PHYIN</name>
<evidence type="ECO:0000256" key="1">
    <source>
        <dbReference type="ARBA" id="ARBA00023015"/>
    </source>
</evidence>
<dbReference type="PROSITE" id="PS51519">
    <property type="entry name" value="RWP_RK"/>
    <property type="match status" value="1"/>
</dbReference>
<evidence type="ECO:0000256" key="5">
    <source>
        <dbReference type="SAM" id="MobiDB-lite"/>
    </source>
</evidence>
<keyword evidence="2" id="KW-0238">DNA-binding</keyword>
<dbReference type="Proteomes" id="UP000602510">
    <property type="component" value="Unassembled WGS sequence"/>
</dbReference>
<dbReference type="GO" id="GO:0003677">
    <property type="term" value="F:DNA binding"/>
    <property type="evidence" value="ECO:0007669"/>
    <property type="project" value="UniProtKB-KW"/>
</dbReference>
<keyword evidence="1" id="KW-0805">Transcription regulation</keyword>
<dbReference type="InterPro" id="IPR003035">
    <property type="entry name" value="RWP-RK_dom"/>
</dbReference>
<accession>A0A833WXU8</accession>
<proteinExistence type="predicted"/>
<keyword evidence="3" id="KW-0804">Transcription</keyword>
<comment type="caution">
    <text evidence="7">The sequence shown here is derived from an EMBL/GenBank/DDBJ whole genome shotgun (WGS) entry which is preliminary data.</text>
</comment>
<evidence type="ECO:0000313" key="7">
    <source>
        <dbReference type="EMBL" id="KAF4041706.1"/>
    </source>
</evidence>
<keyword evidence="8" id="KW-1185">Reference proteome</keyword>
<protein>
    <submittedName>
        <fullName evidence="7">RWP-RK domain</fullName>
    </submittedName>
</protein>
<sequence length="231" mass="26396">MKVFTPPSTPSSSKKNVQSIQPERKSRRKFDFSIKTLQLYSHYRQDDAAKELGVAPITLKRICQRRKYRWPYRTIKAKLRREALAAEKLRNTERLTTRMTTPSSPSLAAPELLLSLSKERKTFSCSPTSVSDVDSTKPIICSPKPRFLLKSDATGLNQLPPLTWVLQRHRMQPPATLPQPLHQLNYKSSFYSASFHAAAPTFPMRTTLSSKEHGKTLQPLLEHEQPHYANI</sequence>
<evidence type="ECO:0000256" key="4">
    <source>
        <dbReference type="ARBA" id="ARBA00023242"/>
    </source>
</evidence>
<evidence type="ECO:0000259" key="6">
    <source>
        <dbReference type="PROSITE" id="PS51519"/>
    </source>
</evidence>
<evidence type="ECO:0000256" key="2">
    <source>
        <dbReference type="ARBA" id="ARBA00023125"/>
    </source>
</evidence>
<organism evidence="7 8">
    <name type="scientific">Phytophthora infestans</name>
    <name type="common">Potato late blight agent</name>
    <name type="synonym">Botrytis infestans</name>
    <dbReference type="NCBI Taxonomy" id="4787"/>
    <lineage>
        <taxon>Eukaryota</taxon>
        <taxon>Sar</taxon>
        <taxon>Stramenopiles</taxon>
        <taxon>Oomycota</taxon>
        <taxon>Peronosporomycetes</taxon>
        <taxon>Peronosporales</taxon>
        <taxon>Peronosporaceae</taxon>
        <taxon>Phytophthora</taxon>
    </lineage>
</organism>
<evidence type="ECO:0000256" key="3">
    <source>
        <dbReference type="ARBA" id="ARBA00023163"/>
    </source>
</evidence>
<reference evidence="7" key="1">
    <citation type="submission" date="2020-04" db="EMBL/GenBank/DDBJ databases">
        <title>Hybrid Assembly of Korean Phytophthora infestans isolates.</title>
        <authorList>
            <person name="Prokchorchik M."/>
            <person name="Lee Y."/>
            <person name="Seo J."/>
            <person name="Cho J.-H."/>
            <person name="Park Y.-E."/>
            <person name="Jang D.-C."/>
            <person name="Im J.-S."/>
            <person name="Choi J.-G."/>
            <person name="Park H.-J."/>
            <person name="Lee G.-B."/>
            <person name="Lee Y.-G."/>
            <person name="Hong S.-Y."/>
            <person name="Cho K."/>
            <person name="Sohn K.H."/>
        </authorList>
    </citation>
    <scope>NUCLEOTIDE SEQUENCE</scope>
    <source>
        <strain evidence="7">KR_1_A1</strain>
    </source>
</reference>
<dbReference type="AlphaFoldDB" id="A0A833WXU8"/>
<gene>
    <name evidence="7" type="ORF">GN244_ATG06023</name>
</gene>
<dbReference type="Pfam" id="PF02042">
    <property type="entry name" value="RWP-RK"/>
    <property type="match status" value="1"/>
</dbReference>
<dbReference type="EMBL" id="WSZM01000115">
    <property type="protein sequence ID" value="KAF4041706.1"/>
    <property type="molecule type" value="Genomic_DNA"/>
</dbReference>
<feature type="region of interest" description="Disordered" evidence="5">
    <location>
        <begin position="1"/>
        <end position="25"/>
    </location>
</feature>
<keyword evidence="4" id="KW-0539">Nucleus</keyword>
<feature type="domain" description="RWP-RK" evidence="6">
    <location>
        <begin position="18"/>
        <end position="98"/>
    </location>
</feature>